<evidence type="ECO:0000313" key="4">
    <source>
        <dbReference type="EMBL" id="QCE09811.1"/>
    </source>
</evidence>
<keyword evidence="5" id="KW-1185">Reference proteome</keyword>
<dbReference type="InterPro" id="IPR044839">
    <property type="entry name" value="NDR1-like"/>
</dbReference>
<dbReference type="EMBL" id="CP039354">
    <property type="protein sequence ID" value="QCE09811.1"/>
    <property type="molecule type" value="Genomic_DNA"/>
</dbReference>
<proteinExistence type="predicted"/>
<dbReference type="GO" id="GO:0005886">
    <property type="term" value="C:plasma membrane"/>
    <property type="evidence" value="ECO:0007669"/>
    <property type="project" value="TreeGrafter"/>
</dbReference>
<dbReference type="AlphaFoldDB" id="A0A4D6NAC0"/>
<protein>
    <recommendedName>
        <fullName evidence="6">Late embryogenesis abundant protein</fullName>
    </recommendedName>
</protein>
<gene>
    <name evidence="4" type="ORF">DEO72_LG10g1034</name>
</gene>
<evidence type="ECO:0000256" key="3">
    <source>
        <dbReference type="SAM" id="Phobius"/>
    </source>
</evidence>
<feature type="transmembrane region" description="Helical" evidence="3">
    <location>
        <begin position="12"/>
        <end position="30"/>
    </location>
</feature>
<dbReference type="PANTHER" id="PTHR31415">
    <property type="entry name" value="OS05G0367900 PROTEIN"/>
    <property type="match status" value="1"/>
</dbReference>
<dbReference type="GO" id="GO:0009506">
    <property type="term" value="C:plasmodesma"/>
    <property type="evidence" value="ECO:0007669"/>
    <property type="project" value="TreeGrafter"/>
</dbReference>
<name>A0A4D6NAC0_VIGUN</name>
<keyword evidence="2 3" id="KW-0472">Membrane</keyword>
<accession>A0A4D6NAC0</accession>
<evidence type="ECO:0008006" key="6">
    <source>
        <dbReference type="Google" id="ProtNLM"/>
    </source>
</evidence>
<dbReference type="PANTHER" id="PTHR31415:SF146">
    <property type="entry name" value="NDR1-LIKE PROTEIN"/>
    <property type="match status" value="1"/>
</dbReference>
<evidence type="ECO:0000256" key="2">
    <source>
        <dbReference type="ARBA" id="ARBA00023136"/>
    </source>
</evidence>
<keyword evidence="3" id="KW-1133">Transmembrane helix</keyword>
<dbReference type="GO" id="GO:0098542">
    <property type="term" value="P:defense response to other organism"/>
    <property type="evidence" value="ECO:0007669"/>
    <property type="project" value="InterPro"/>
</dbReference>
<organism evidence="4 5">
    <name type="scientific">Vigna unguiculata</name>
    <name type="common">Cowpea</name>
    <dbReference type="NCBI Taxonomy" id="3917"/>
    <lineage>
        <taxon>Eukaryota</taxon>
        <taxon>Viridiplantae</taxon>
        <taxon>Streptophyta</taxon>
        <taxon>Embryophyta</taxon>
        <taxon>Tracheophyta</taxon>
        <taxon>Spermatophyta</taxon>
        <taxon>Magnoliopsida</taxon>
        <taxon>eudicotyledons</taxon>
        <taxon>Gunneridae</taxon>
        <taxon>Pentapetalae</taxon>
        <taxon>rosids</taxon>
        <taxon>fabids</taxon>
        <taxon>Fabales</taxon>
        <taxon>Fabaceae</taxon>
        <taxon>Papilionoideae</taxon>
        <taxon>50 kb inversion clade</taxon>
        <taxon>NPAAA clade</taxon>
        <taxon>indigoferoid/millettioid clade</taxon>
        <taxon>Phaseoleae</taxon>
        <taxon>Vigna</taxon>
    </lineage>
</organism>
<comment type="subcellular location">
    <subcellularLocation>
        <location evidence="1">Membrane</location>
    </subcellularLocation>
</comment>
<dbReference type="Gramene" id="Vigun05g204600.1.v1.2">
    <property type="protein sequence ID" value="Vigun05g204600.1.v1.2.CDS.1"/>
    <property type="gene ID" value="Vigun05g204600.v1.2"/>
</dbReference>
<sequence length="231" mass="25894">MAAAQDSCCTRCTTFVITIGLTALFLWLSMRVDEPHLYLEKIYVPTLNKTLNPSPGNTTILFTLRLANRNKDTGIKYDDVQLTFKVFVSNNTTRPLGNATVQRFYQGRNKKAFKPGSLNGGGNLTTTVAGKVVYRVDFTTAIKYKIIWWYTKRHRLWGGASVEMNDSGSKVNRKPVRLGGKNPVVIPSGAPQFRGCYRALVTCFVAASVLDAHGINCLEFIIFHFCVYYFI</sequence>
<dbReference type="OrthoDB" id="1914670at2759"/>
<evidence type="ECO:0000256" key="1">
    <source>
        <dbReference type="ARBA" id="ARBA00004370"/>
    </source>
</evidence>
<dbReference type="Proteomes" id="UP000501690">
    <property type="component" value="Linkage Group LG10"/>
</dbReference>
<reference evidence="4 5" key="1">
    <citation type="submission" date="2019-04" db="EMBL/GenBank/DDBJ databases">
        <title>An improved genome assembly and genetic linkage map for asparagus bean, Vigna unguiculata ssp. sesquipedialis.</title>
        <authorList>
            <person name="Xia Q."/>
            <person name="Zhang R."/>
            <person name="Dong Y."/>
        </authorList>
    </citation>
    <scope>NUCLEOTIDE SEQUENCE [LARGE SCALE GENOMIC DNA]</scope>
    <source>
        <tissue evidence="4">Leaf</tissue>
    </source>
</reference>
<keyword evidence="3" id="KW-0812">Transmembrane</keyword>
<evidence type="ECO:0000313" key="5">
    <source>
        <dbReference type="Proteomes" id="UP000501690"/>
    </source>
</evidence>